<keyword evidence="1" id="KW-0732">Signal</keyword>
<evidence type="ECO:0000313" key="2">
    <source>
        <dbReference type="EMBL" id="MBA4655151.1"/>
    </source>
</evidence>
<organism evidence="2">
    <name type="scientific">Opuntia streptacantha</name>
    <name type="common">Prickly pear cactus</name>
    <name type="synonym">Opuntia cardona</name>
    <dbReference type="NCBI Taxonomy" id="393608"/>
    <lineage>
        <taxon>Eukaryota</taxon>
        <taxon>Viridiplantae</taxon>
        <taxon>Streptophyta</taxon>
        <taxon>Embryophyta</taxon>
        <taxon>Tracheophyta</taxon>
        <taxon>Spermatophyta</taxon>
        <taxon>Magnoliopsida</taxon>
        <taxon>eudicotyledons</taxon>
        <taxon>Gunneridae</taxon>
        <taxon>Pentapetalae</taxon>
        <taxon>Caryophyllales</taxon>
        <taxon>Cactineae</taxon>
        <taxon>Cactaceae</taxon>
        <taxon>Opuntioideae</taxon>
        <taxon>Opuntia</taxon>
    </lineage>
</organism>
<dbReference type="AlphaFoldDB" id="A0A7C9A0V8"/>
<accession>A0A7C9A0V8</accession>
<dbReference type="EMBL" id="GISG01186668">
    <property type="protein sequence ID" value="MBA4655152.1"/>
    <property type="molecule type" value="Transcribed_RNA"/>
</dbReference>
<feature type="chain" id="PRO_5036201182" evidence="1">
    <location>
        <begin position="23"/>
        <end position="111"/>
    </location>
</feature>
<sequence length="111" mass="12542">MQKHTLMYGHHMLLCMVDLAFGLPTDGESSERPRTESEPFKSVSVNLLKPMNQQVAAHLPVLLWRSHLEPHTLINCPSNSYVRSDYLSSSVWSLASILQYLMGGFNPCCLH</sequence>
<evidence type="ECO:0000256" key="1">
    <source>
        <dbReference type="SAM" id="SignalP"/>
    </source>
</evidence>
<name>A0A7C9A0V8_OPUST</name>
<proteinExistence type="predicted"/>
<reference evidence="2" key="2">
    <citation type="submission" date="2020-07" db="EMBL/GenBank/DDBJ databases">
        <authorList>
            <person name="Vera ALvarez R."/>
            <person name="Arias-Moreno D.M."/>
            <person name="Jimenez-Jacinto V."/>
            <person name="Jimenez-Bremont J.F."/>
            <person name="Swaminathan K."/>
            <person name="Moose S.P."/>
            <person name="Guerrero-Gonzalez M.L."/>
            <person name="Marino-Ramirez L."/>
            <person name="Landsman D."/>
            <person name="Rodriguez-Kessler M."/>
            <person name="Delgado-Sanchez P."/>
        </authorList>
    </citation>
    <scope>NUCLEOTIDE SEQUENCE</scope>
    <source>
        <tissue evidence="2">Cladode</tissue>
    </source>
</reference>
<dbReference type="EMBL" id="GISG01186667">
    <property type="protein sequence ID" value="MBA4655151.1"/>
    <property type="molecule type" value="Transcribed_RNA"/>
</dbReference>
<reference evidence="2" key="1">
    <citation type="journal article" date="2013" name="J. Plant Res.">
        <title>Effect of fungi and light on seed germination of three Opuntia species from semiarid lands of central Mexico.</title>
        <authorList>
            <person name="Delgado-Sanchez P."/>
            <person name="Jimenez-Bremont J.F."/>
            <person name="Guerrero-Gonzalez Mde L."/>
            <person name="Flores J."/>
        </authorList>
    </citation>
    <scope>NUCLEOTIDE SEQUENCE</scope>
    <source>
        <tissue evidence="2">Cladode</tissue>
    </source>
</reference>
<feature type="signal peptide" evidence="1">
    <location>
        <begin position="1"/>
        <end position="22"/>
    </location>
</feature>
<protein>
    <submittedName>
        <fullName evidence="2">Uncharacterized protein</fullName>
    </submittedName>
</protein>